<evidence type="ECO:0000259" key="9">
    <source>
        <dbReference type="Pfam" id="PF12323"/>
    </source>
</evidence>
<proteinExistence type="inferred from homology"/>
<dbReference type="EMBL" id="AZFW01000139">
    <property type="protein sequence ID" value="KRM24648.1"/>
    <property type="molecule type" value="Genomic_DNA"/>
</dbReference>
<dbReference type="OrthoDB" id="56768at2"/>
<gene>
    <name evidence="10" type="ORF">FC91_GL001409</name>
</gene>
<dbReference type="Proteomes" id="UP000050949">
    <property type="component" value="Unassembled WGS sequence"/>
</dbReference>
<evidence type="ECO:0000256" key="5">
    <source>
        <dbReference type="ARBA" id="ARBA00023125"/>
    </source>
</evidence>
<keyword evidence="6" id="KW-0233">DNA recombination</keyword>
<name>A0A0R1X378_9LACO</name>
<feature type="domain" description="Cas12f1-like TNB" evidence="8">
    <location>
        <begin position="334"/>
        <end position="414"/>
    </location>
</feature>
<dbReference type="InterPro" id="IPR010095">
    <property type="entry name" value="Cas12f1-like_TNB"/>
</dbReference>
<comment type="similarity">
    <text evidence="1">In the C-terminal section; belongs to the transposase 35 family.</text>
</comment>
<evidence type="ECO:0000256" key="1">
    <source>
        <dbReference type="ARBA" id="ARBA00008761"/>
    </source>
</evidence>
<evidence type="ECO:0000259" key="8">
    <source>
        <dbReference type="Pfam" id="PF07282"/>
    </source>
</evidence>
<organism evidence="10 11">
    <name type="scientific">Schleiferilactobacillus harbinensis DSM 16991</name>
    <dbReference type="NCBI Taxonomy" id="1122147"/>
    <lineage>
        <taxon>Bacteria</taxon>
        <taxon>Bacillati</taxon>
        <taxon>Bacillota</taxon>
        <taxon>Bacilli</taxon>
        <taxon>Lactobacillales</taxon>
        <taxon>Lactobacillaceae</taxon>
        <taxon>Schleiferilactobacillus</taxon>
    </lineage>
</organism>
<reference evidence="10 11" key="1">
    <citation type="journal article" date="2015" name="Genome Announc.">
        <title>Expanding the biotechnology potential of lactobacilli through comparative genomics of 213 strains and associated genera.</title>
        <authorList>
            <person name="Sun Z."/>
            <person name="Harris H.M."/>
            <person name="McCann A."/>
            <person name="Guo C."/>
            <person name="Argimon S."/>
            <person name="Zhang W."/>
            <person name="Yang X."/>
            <person name="Jeffery I.B."/>
            <person name="Cooney J.C."/>
            <person name="Kagawa T.F."/>
            <person name="Liu W."/>
            <person name="Song Y."/>
            <person name="Salvetti E."/>
            <person name="Wrobel A."/>
            <person name="Rasinkangas P."/>
            <person name="Parkhill J."/>
            <person name="Rea M.C."/>
            <person name="O'Sullivan O."/>
            <person name="Ritari J."/>
            <person name="Douillard F.P."/>
            <person name="Paul Ross R."/>
            <person name="Yang R."/>
            <person name="Briner A.E."/>
            <person name="Felis G.E."/>
            <person name="de Vos W.M."/>
            <person name="Barrangou R."/>
            <person name="Klaenhammer T.R."/>
            <person name="Caufield P.W."/>
            <person name="Cui Y."/>
            <person name="Zhang H."/>
            <person name="O'Toole P.W."/>
        </authorList>
    </citation>
    <scope>NUCLEOTIDE SEQUENCE [LARGE SCALE GENOMIC DNA]</scope>
    <source>
        <strain evidence="10 11">DSM 16991</strain>
    </source>
</reference>
<sequence length="430" mass="50536">MNLDSKQPSTEEDKRTFDSVSLNYEEVNRMPIKTHKIRIYPNAEMATVIIELMDYNRFCWNKGLAAWNDMYDASLAMANKKLRPSEYKVRDELVKNKTDWQHQFSARVLQTAVHRLHQAWQNFFNPAMPDANKPKFHHKRDPKQSFTTDRAVITGKYLTLDRPHAASHRFGTIKMAETLRFTGEIKTVTITKRGKKFYASVNVLVEDTSHPAFYDSWDIVGVDVNVGHVRWNGGDINTFTPRMAALHQRIKYYQKCLNRKRRRNPGDYRSKTYQRITAKMNRAYEQVHALQDDLIHKFSHMIIKNYPVPCLEDLDVHRMMMDEKKAKGLQRGLFRRLRTAIEYKAAWHHRDLVIANRFFPSTQRCSNCGYIKKEESYGGKMTLQGDSIYHQHDVYRCYECSLVIDRDDNAVQNLIQYAAGLTPEWETVQR</sequence>
<dbReference type="InterPro" id="IPR021027">
    <property type="entry name" value="Transposase_put_HTH"/>
</dbReference>
<dbReference type="AlphaFoldDB" id="A0A0R1X378"/>
<evidence type="ECO:0000256" key="4">
    <source>
        <dbReference type="ARBA" id="ARBA00022833"/>
    </source>
</evidence>
<keyword evidence="4" id="KW-0862">Zinc</keyword>
<evidence type="ECO:0000313" key="11">
    <source>
        <dbReference type="Proteomes" id="UP000050949"/>
    </source>
</evidence>
<protein>
    <submittedName>
        <fullName evidence="10">Transposase</fullName>
    </submittedName>
</protein>
<evidence type="ECO:0000256" key="3">
    <source>
        <dbReference type="ARBA" id="ARBA00022723"/>
    </source>
</evidence>
<dbReference type="Pfam" id="PF12323">
    <property type="entry name" value="HTH_OrfB_IS605"/>
    <property type="match status" value="1"/>
</dbReference>
<keyword evidence="2" id="KW-0815">Transposition</keyword>
<evidence type="ECO:0000256" key="6">
    <source>
        <dbReference type="ARBA" id="ARBA00023172"/>
    </source>
</evidence>
<feature type="domain" description="Probable transposase IS891/IS1136/IS1341" evidence="7">
    <location>
        <begin position="237"/>
        <end position="320"/>
    </location>
</feature>
<dbReference type="GO" id="GO:0006310">
    <property type="term" value="P:DNA recombination"/>
    <property type="evidence" value="ECO:0007669"/>
    <property type="project" value="UniProtKB-KW"/>
</dbReference>
<dbReference type="GO" id="GO:0046872">
    <property type="term" value="F:metal ion binding"/>
    <property type="evidence" value="ECO:0007669"/>
    <property type="project" value="UniProtKB-KW"/>
</dbReference>
<keyword evidence="5" id="KW-0238">DNA-binding</keyword>
<dbReference type="NCBIfam" id="NF040570">
    <property type="entry name" value="guided_TnpB"/>
    <property type="match status" value="1"/>
</dbReference>
<dbReference type="GO" id="GO:0003677">
    <property type="term" value="F:DNA binding"/>
    <property type="evidence" value="ECO:0007669"/>
    <property type="project" value="UniProtKB-KW"/>
</dbReference>
<evidence type="ECO:0000256" key="2">
    <source>
        <dbReference type="ARBA" id="ARBA00022578"/>
    </source>
</evidence>
<evidence type="ECO:0000313" key="10">
    <source>
        <dbReference type="EMBL" id="KRM24648.1"/>
    </source>
</evidence>
<dbReference type="InterPro" id="IPR001959">
    <property type="entry name" value="Transposase"/>
</dbReference>
<accession>A0A0R1X378</accession>
<keyword evidence="3" id="KW-0479">Metal-binding</keyword>
<evidence type="ECO:0000259" key="7">
    <source>
        <dbReference type="Pfam" id="PF01385"/>
    </source>
</evidence>
<dbReference type="eggNOG" id="COG0675">
    <property type="taxonomic scope" value="Bacteria"/>
</dbReference>
<comment type="caution">
    <text evidence="10">The sequence shown here is derived from an EMBL/GenBank/DDBJ whole genome shotgun (WGS) entry which is preliminary data.</text>
</comment>
<dbReference type="PATRIC" id="fig|1122147.4.peg.1459"/>
<dbReference type="GO" id="GO:0032196">
    <property type="term" value="P:transposition"/>
    <property type="evidence" value="ECO:0007669"/>
    <property type="project" value="UniProtKB-KW"/>
</dbReference>
<dbReference type="Pfam" id="PF01385">
    <property type="entry name" value="OrfB_IS605"/>
    <property type="match status" value="1"/>
</dbReference>
<feature type="domain" description="Transposase putative helix-turn-helix" evidence="9">
    <location>
        <begin position="32"/>
        <end position="72"/>
    </location>
</feature>
<dbReference type="Pfam" id="PF07282">
    <property type="entry name" value="Cas12f1-like_TNB"/>
    <property type="match status" value="1"/>
</dbReference>